<accession>A0A9P9IF32</accession>
<feature type="signal peptide" evidence="1">
    <location>
        <begin position="1"/>
        <end position="19"/>
    </location>
</feature>
<evidence type="ECO:0000313" key="3">
    <source>
        <dbReference type="Proteomes" id="UP000738349"/>
    </source>
</evidence>
<reference evidence="2" key="1">
    <citation type="journal article" date="2021" name="Nat. Commun.">
        <title>Genetic determinants of endophytism in the Arabidopsis root mycobiome.</title>
        <authorList>
            <person name="Mesny F."/>
            <person name="Miyauchi S."/>
            <person name="Thiergart T."/>
            <person name="Pickel B."/>
            <person name="Atanasova L."/>
            <person name="Karlsson M."/>
            <person name="Huettel B."/>
            <person name="Barry K.W."/>
            <person name="Haridas S."/>
            <person name="Chen C."/>
            <person name="Bauer D."/>
            <person name="Andreopoulos W."/>
            <person name="Pangilinan J."/>
            <person name="LaButti K."/>
            <person name="Riley R."/>
            <person name="Lipzen A."/>
            <person name="Clum A."/>
            <person name="Drula E."/>
            <person name="Henrissat B."/>
            <person name="Kohler A."/>
            <person name="Grigoriev I.V."/>
            <person name="Martin F.M."/>
            <person name="Hacquard S."/>
        </authorList>
    </citation>
    <scope>NUCLEOTIDE SEQUENCE</scope>
    <source>
        <strain evidence="2">MPI-CAGE-AT-0147</strain>
    </source>
</reference>
<dbReference type="AlphaFoldDB" id="A0A9P9IF32"/>
<evidence type="ECO:0008006" key="4">
    <source>
        <dbReference type="Google" id="ProtNLM"/>
    </source>
</evidence>
<name>A0A9P9IF32_9HYPO</name>
<keyword evidence="3" id="KW-1185">Reference proteome</keyword>
<dbReference type="Proteomes" id="UP000738349">
    <property type="component" value="Unassembled WGS sequence"/>
</dbReference>
<comment type="caution">
    <text evidence="2">The sequence shown here is derived from an EMBL/GenBank/DDBJ whole genome shotgun (WGS) entry which is preliminary data.</text>
</comment>
<feature type="chain" id="PRO_5040207484" description="Secreted protein" evidence="1">
    <location>
        <begin position="20"/>
        <end position="80"/>
    </location>
</feature>
<sequence length="80" mass="8943">MGITESKLWLFTWFGLSLAHVIVPITDGHQSLNVKHFGSGAMSVRHHHVLISALRFRRRPNVVASEICTWMPTNACCKSG</sequence>
<organism evidence="2 3">
    <name type="scientific">Dactylonectria macrodidyma</name>
    <dbReference type="NCBI Taxonomy" id="307937"/>
    <lineage>
        <taxon>Eukaryota</taxon>
        <taxon>Fungi</taxon>
        <taxon>Dikarya</taxon>
        <taxon>Ascomycota</taxon>
        <taxon>Pezizomycotina</taxon>
        <taxon>Sordariomycetes</taxon>
        <taxon>Hypocreomycetidae</taxon>
        <taxon>Hypocreales</taxon>
        <taxon>Nectriaceae</taxon>
        <taxon>Dactylonectria</taxon>
    </lineage>
</organism>
<keyword evidence="1" id="KW-0732">Signal</keyword>
<gene>
    <name evidence="2" type="ORF">EDB81DRAFT_816842</name>
</gene>
<evidence type="ECO:0000313" key="2">
    <source>
        <dbReference type="EMBL" id="KAH7118366.1"/>
    </source>
</evidence>
<protein>
    <recommendedName>
        <fullName evidence="4">Secreted protein</fullName>
    </recommendedName>
</protein>
<dbReference type="EMBL" id="JAGMUV010000027">
    <property type="protein sequence ID" value="KAH7118366.1"/>
    <property type="molecule type" value="Genomic_DNA"/>
</dbReference>
<proteinExistence type="predicted"/>
<evidence type="ECO:0000256" key="1">
    <source>
        <dbReference type="SAM" id="SignalP"/>
    </source>
</evidence>